<feature type="compositionally biased region" description="Basic residues" evidence="1">
    <location>
        <begin position="380"/>
        <end position="392"/>
    </location>
</feature>
<evidence type="ECO:0000313" key="3">
    <source>
        <dbReference type="Proteomes" id="UP001178461"/>
    </source>
</evidence>
<proteinExistence type="predicted"/>
<protein>
    <submittedName>
        <fullName evidence="2">Uncharacterized protein</fullName>
    </submittedName>
</protein>
<feature type="region of interest" description="Disordered" evidence="1">
    <location>
        <begin position="69"/>
        <end position="393"/>
    </location>
</feature>
<dbReference type="EMBL" id="OX395130">
    <property type="protein sequence ID" value="CAI5775874.1"/>
    <property type="molecule type" value="Genomic_DNA"/>
</dbReference>
<dbReference type="Proteomes" id="UP001178461">
    <property type="component" value="Chromosome 5"/>
</dbReference>
<sequence length="413" mass="46185">MGEEGVEYLLAKEGTPASANSWVPDYALEESWLKDEFHALFPHRPMPAEYFDDWLFTPTFSASTFQGFTSDEEPALEARSPEGSPSGSASDRSYWWDNQPEEQWRRKWLGGPWQATSPEETGERRTWTCWGRTLGSSTAAKRWKQRKLRSARARRTSRTYPAGCTPRGDELYPALTPTTTEHPVPTPEGGEGGRGGFEGGMDVRGSGAEAQEREEIESEGEESEGNVSDDSGPRSLSLSSESEDSQKGAPLVRARGCRGGHPRKKGPEGTQRAAVGNQDQRPHQSAVGGRSPRHRDQAAHCQWEDMSQDWPRLHRGARKRSRGRLKAGRARQVQMYRRAAQLAARIGSQVPKPAEKRGRSQGVSASEESRKEGTPGGSRTQRRKERRKRWSKARILNWCTGAETQMELRRSNP</sequence>
<evidence type="ECO:0000256" key="1">
    <source>
        <dbReference type="SAM" id="MobiDB-lite"/>
    </source>
</evidence>
<gene>
    <name evidence="2" type="ORF">PODLI_1B018539</name>
</gene>
<feature type="compositionally biased region" description="Basic residues" evidence="1">
    <location>
        <begin position="141"/>
        <end position="157"/>
    </location>
</feature>
<dbReference type="AlphaFoldDB" id="A0AA35KEM6"/>
<feature type="compositionally biased region" description="Gly residues" evidence="1">
    <location>
        <begin position="189"/>
        <end position="199"/>
    </location>
</feature>
<feature type="compositionally biased region" description="Acidic residues" evidence="1">
    <location>
        <begin position="212"/>
        <end position="224"/>
    </location>
</feature>
<reference evidence="2" key="1">
    <citation type="submission" date="2022-12" db="EMBL/GenBank/DDBJ databases">
        <authorList>
            <person name="Alioto T."/>
            <person name="Alioto T."/>
            <person name="Gomez Garrido J."/>
        </authorList>
    </citation>
    <scope>NUCLEOTIDE SEQUENCE</scope>
</reference>
<keyword evidence="3" id="KW-1185">Reference proteome</keyword>
<organism evidence="2 3">
    <name type="scientific">Podarcis lilfordi</name>
    <name type="common">Lilford's wall lizard</name>
    <dbReference type="NCBI Taxonomy" id="74358"/>
    <lineage>
        <taxon>Eukaryota</taxon>
        <taxon>Metazoa</taxon>
        <taxon>Chordata</taxon>
        <taxon>Craniata</taxon>
        <taxon>Vertebrata</taxon>
        <taxon>Euteleostomi</taxon>
        <taxon>Lepidosauria</taxon>
        <taxon>Squamata</taxon>
        <taxon>Bifurcata</taxon>
        <taxon>Unidentata</taxon>
        <taxon>Episquamata</taxon>
        <taxon>Laterata</taxon>
        <taxon>Lacertibaenia</taxon>
        <taxon>Lacertidae</taxon>
        <taxon>Podarcis</taxon>
    </lineage>
</organism>
<evidence type="ECO:0000313" key="2">
    <source>
        <dbReference type="EMBL" id="CAI5775874.1"/>
    </source>
</evidence>
<feature type="compositionally biased region" description="Low complexity" evidence="1">
    <location>
        <begin position="228"/>
        <end position="240"/>
    </location>
</feature>
<feature type="compositionally biased region" description="Basic residues" evidence="1">
    <location>
        <begin position="255"/>
        <end position="264"/>
    </location>
</feature>
<name>A0AA35KEM6_9SAUR</name>
<feature type="compositionally biased region" description="Basic residues" evidence="1">
    <location>
        <begin position="313"/>
        <end position="329"/>
    </location>
</feature>
<accession>A0AA35KEM6</accession>